<dbReference type="GO" id="GO:0015250">
    <property type="term" value="F:water channel activity"/>
    <property type="evidence" value="ECO:0007669"/>
    <property type="project" value="TreeGrafter"/>
</dbReference>
<keyword evidence="5 8" id="KW-0812">Transmembrane</keyword>
<evidence type="ECO:0000256" key="3">
    <source>
        <dbReference type="ARBA" id="ARBA00022448"/>
    </source>
</evidence>
<dbReference type="SUPFAM" id="SSF81338">
    <property type="entry name" value="Aquaporin-like"/>
    <property type="match status" value="1"/>
</dbReference>
<name>A0A0U3CWU2_9EURY</name>
<feature type="transmembrane region" description="Helical" evidence="8">
    <location>
        <begin position="54"/>
        <end position="72"/>
    </location>
</feature>
<feature type="transmembrane region" description="Helical" evidence="8">
    <location>
        <begin position="217"/>
        <end position="242"/>
    </location>
</feature>
<dbReference type="GeneID" id="26736000"/>
<dbReference type="PANTHER" id="PTHR19139:SF199">
    <property type="entry name" value="MIP17260P"/>
    <property type="match status" value="1"/>
</dbReference>
<dbReference type="PANTHER" id="PTHR19139">
    <property type="entry name" value="AQUAPORIN TRANSPORTER"/>
    <property type="match status" value="1"/>
</dbReference>
<dbReference type="GO" id="GO:0005886">
    <property type="term" value="C:plasma membrane"/>
    <property type="evidence" value="ECO:0007669"/>
    <property type="project" value="UniProtKB-SubCell"/>
</dbReference>
<dbReference type="RefSeq" id="WP_058739108.1">
    <property type="nucleotide sequence ID" value="NZ_CP011266.1"/>
</dbReference>
<feature type="transmembrane region" description="Helical" evidence="8">
    <location>
        <begin position="100"/>
        <end position="130"/>
    </location>
</feature>
<comment type="subcellular location">
    <subcellularLocation>
        <location evidence="1">Cell membrane</location>
        <topology evidence="1">Multi-pass membrane protein</topology>
    </subcellularLocation>
</comment>
<evidence type="ECO:0000256" key="2">
    <source>
        <dbReference type="ARBA" id="ARBA00006175"/>
    </source>
</evidence>
<protein>
    <submittedName>
        <fullName evidence="9">Transporter MIP family</fullName>
    </submittedName>
</protein>
<dbReference type="AlphaFoldDB" id="A0A0U3CWU2"/>
<dbReference type="PRINTS" id="PR00783">
    <property type="entry name" value="MINTRINSICP"/>
</dbReference>
<sequence length="259" mass="26695">MASCNIEKKFLAELLGTFFLVFFGTGSAVVTLLIADSIHPGNAGIGILGGLGDWIAISLAFGLTVMACIYLFGKISGAHLNPAVTVGLLVSKNISLVDSIYYIVAQVIGACLGSLALFLCLGSGAVTIGALGATAPGLGVGYWQAMFAEFIGTFFLVLVVMGVAVDKKAEPGFAGLSIGMTVTAVIVVLGAFTGASINPARTFGPYLMDMLLGGANLWAYYPIYLIGPIVGGILAALVYNFIAKGNDACALPQPFYDDE</sequence>
<dbReference type="Gene3D" id="1.20.1080.10">
    <property type="entry name" value="Glycerol uptake facilitator protein"/>
    <property type="match status" value="1"/>
</dbReference>
<keyword evidence="7 8" id="KW-0472">Membrane</keyword>
<dbReference type="InterPro" id="IPR022357">
    <property type="entry name" value="MIP_CS"/>
</dbReference>
<evidence type="ECO:0000256" key="5">
    <source>
        <dbReference type="ARBA" id="ARBA00022692"/>
    </source>
</evidence>
<reference evidence="9 10" key="1">
    <citation type="submission" date="2015-04" db="EMBL/GenBank/DDBJ databases">
        <title>The complete genome sequence of the rumen methanogen Methanobrevibacter millerae SM9.</title>
        <authorList>
            <person name="Leahy S.C."/>
            <person name="Kelly W.J."/>
            <person name="Pacheco D.M."/>
            <person name="Li D."/>
            <person name="Altermann E."/>
            <person name="Attwood G.T."/>
        </authorList>
    </citation>
    <scope>NUCLEOTIDE SEQUENCE [LARGE SCALE GENOMIC DNA]</scope>
    <source>
        <strain evidence="9 10">SM9</strain>
    </source>
</reference>
<feature type="transmembrane region" description="Helical" evidence="8">
    <location>
        <begin position="142"/>
        <end position="165"/>
    </location>
</feature>
<evidence type="ECO:0000256" key="6">
    <source>
        <dbReference type="ARBA" id="ARBA00022989"/>
    </source>
</evidence>
<dbReference type="InterPro" id="IPR034294">
    <property type="entry name" value="Aquaporin_transptr"/>
</dbReference>
<dbReference type="CDD" id="cd00333">
    <property type="entry name" value="MIP"/>
    <property type="match status" value="1"/>
</dbReference>
<dbReference type="PROSITE" id="PS00221">
    <property type="entry name" value="MIP"/>
    <property type="match status" value="1"/>
</dbReference>
<dbReference type="OrthoDB" id="36050at2157"/>
<evidence type="ECO:0000256" key="7">
    <source>
        <dbReference type="ARBA" id="ARBA00023136"/>
    </source>
</evidence>
<dbReference type="InterPro" id="IPR023271">
    <property type="entry name" value="Aquaporin-like"/>
</dbReference>
<keyword evidence="10" id="KW-1185">Reference proteome</keyword>
<evidence type="ECO:0000256" key="1">
    <source>
        <dbReference type="ARBA" id="ARBA00004651"/>
    </source>
</evidence>
<evidence type="ECO:0000256" key="4">
    <source>
        <dbReference type="ARBA" id="ARBA00022475"/>
    </source>
</evidence>
<dbReference type="EMBL" id="CP011266">
    <property type="protein sequence ID" value="ALT68820.1"/>
    <property type="molecule type" value="Genomic_DNA"/>
</dbReference>
<gene>
    <name evidence="9" type="ORF">sm9_1031</name>
</gene>
<comment type="similarity">
    <text evidence="2">Belongs to the MIP/aquaporin (TC 1.A.8) family.</text>
</comment>
<keyword evidence="6 8" id="KW-1133">Transmembrane helix</keyword>
<dbReference type="NCBIfam" id="TIGR00861">
    <property type="entry name" value="MIP"/>
    <property type="match status" value="1"/>
</dbReference>
<dbReference type="KEGG" id="mmil:sm9_1031"/>
<keyword evidence="3" id="KW-0813">Transport</keyword>
<accession>A0A0U3CWU2</accession>
<evidence type="ECO:0000313" key="10">
    <source>
        <dbReference type="Proteomes" id="UP000067738"/>
    </source>
</evidence>
<dbReference type="Pfam" id="PF00230">
    <property type="entry name" value="MIP"/>
    <property type="match status" value="1"/>
</dbReference>
<feature type="transmembrane region" description="Helical" evidence="8">
    <location>
        <begin position="172"/>
        <end position="197"/>
    </location>
</feature>
<dbReference type="Proteomes" id="UP000067738">
    <property type="component" value="Chromosome"/>
</dbReference>
<evidence type="ECO:0000313" key="9">
    <source>
        <dbReference type="EMBL" id="ALT68820.1"/>
    </source>
</evidence>
<feature type="transmembrane region" description="Helical" evidence="8">
    <location>
        <begin position="12"/>
        <end position="34"/>
    </location>
</feature>
<evidence type="ECO:0000256" key="8">
    <source>
        <dbReference type="SAM" id="Phobius"/>
    </source>
</evidence>
<dbReference type="PATRIC" id="fig|230361.4.peg.1062"/>
<dbReference type="InterPro" id="IPR000425">
    <property type="entry name" value="MIP"/>
</dbReference>
<organism evidence="9 10">
    <name type="scientific">Methanobrevibacter millerae</name>
    <dbReference type="NCBI Taxonomy" id="230361"/>
    <lineage>
        <taxon>Archaea</taxon>
        <taxon>Methanobacteriati</taxon>
        <taxon>Methanobacteriota</taxon>
        <taxon>Methanomada group</taxon>
        <taxon>Methanobacteria</taxon>
        <taxon>Methanobacteriales</taxon>
        <taxon>Methanobacteriaceae</taxon>
        <taxon>Methanobrevibacter</taxon>
    </lineage>
</organism>
<keyword evidence="4" id="KW-1003">Cell membrane</keyword>
<proteinExistence type="inferred from homology"/>